<sequence>MPTYITLLNWTDQGVRAFRDTPKRYEAFRVAMDKLGVKLLDFHWTVGQYDIIYTFEAPDDETATAASLQLSGLGNVRSTTLRAFDREEMDGIIAKAAG</sequence>
<name>A0A3M8X3Y0_9ACTN</name>
<dbReference type="RefSeq" id="WP_123098495.1">
    <property type="nucleotide sequence ID" value="NZ_RIBZ01000044.1"/>
</dbReference>
<evidence type="ECO:0000313" key="1">
    <source>
        <dbReference type="EMBL" id="RNG36149.1"/>
    </source>
</evidence>
<dbReference type="InterPro" id="IPR014845">
    <property type="entry name" value="GYD/TTHA1554"/>
</dbReference>
<dbReference type="EMBL" id="RIBZ01000044">
    <property type="protein sequence ID" value="RNG36149.1"/>
    <property type="molecule type" value="Genomic_DNA"/>
</dbReference>
<comment type="caution">
    <text evidence="1">The sequence shown here is derived from an EMBL/GenBank/DDBJ whole genome shotgun (WGS) entry which is preliminary data.</text>
</comment>
<dbReference type="AlphaFoldDB" id="A0A3M8X3Y0"/>
<accession>A0A3M8X3Y0</accession>
<dbReference type="Pfam" id="PF08734">
    <property type="entry name" value="GYD"/>
    <property type="match status" value="1"/>
</dbReference>
<evidence type="ECO:0000313" key="2">
    <source>
        <dbReference type="Proteomes" id="UP000275401"/>
    </source>
</evidence>
<gene>
    <name evidence="1" type="ORF">EEJ42_03180</name>
</gene>
<proteinExistence type="predicted"/>
<organism evidence="1 2">
    <name type="scientific">Streptomyces botrytidirepellens</name>
    <dbReference type="NCBI Taxonomy" id="2486417"/>
    <lineage>
        <taxon>Bacteria</taxon>
        <taxon>Bacillati</taxon>
        <taxon>Actinomycetota</taxon>
        <taxon>Actinomycetes</taxon>
        <taxon>Kitasatosporales</taxon>
        <taxon>Streptomycetaceae</taxon>
        <taxon>Streptomyces</taxon>
    </lineage>
</organism>
<protein>
    <submittedName>
        <fullName evidence="1">GYD domain-containing protein</fullName>
    </submittedName>
</protein>
<keyword evidence="2" id="KW-1185">Reference proteome</keyword>
<dbReference type="Proteomes" id="UP000275401">
    <property type="component" value="Unassembled WGS sequence"/>
</dbReference>
<reference evidence="1 2" key="1">
    <citation type="submission" date="2018-11" db="EMBL/GenBank/DDBJ databases">
        <title>The Potential of Streptomyces as Biocontrol Agents against the Tomato grey mould, Botrytis cinerea (Gray mold) Frontiers in Microbiology.</title>
        <authorList>
            <person name="Li D."/>
        </authorList>
    </citation>
    <scope>NUCLEOTIDE SEQUENCE [LARGE SCALE GENOMIC DNA]</scope>
    <source>
        <strain evidence="1 2">NEAU-LD23</strain>
    </source>
</reference>